<proteinExistence type="predicted"/>
<name>A0A538U451_UNCEI</name>
<protein>
    <submittedName>
        <fullName evidence="1">Uncharacterized protein</fullName>
    </submittedName>
</protein>
<dbReference type="AlphaFoldDB" id="A0A538U451"/>
<dbReference type="Proteomes" id="UP000319836">
    <property type="component" value="Unassembled WGS sequence"/>
</dbReference>
<evidence type="ECO:0000313" key="2">
    <source>
        <dbReference type="Proteomes" id="UP000319836"/>
    </source>
</evidence>
<comment type="caution">
    <text evidence="1">The sequence shown here is derived from an EMBL/GenBank/DDBJ whole genome shotgun (WGS) entry which is preliminary data.</text>
</comment>
<evidence type="ECO:0000313" key="1">
    <source>
        <dbReference type="EMBL" id="TMQ70645.1"/>
    </source>
</evidence>
<dbReference type="EMBL" id="VBPA01000189">
    <property type="protein sequence ID" value="TMQ70645.1"/>
    <property type="molecule type" value="Genomic_DNA"/>
</dbReference>
<organism evidence="1 2">
    <name type="scientific">Eiseniibacteriota bacterium</name>
    <dbReference type="NCBI Taxonomy" id="2212470"/>
    <lineage>
        <taxon>Bacteria</taxon>
        <taxon>Candidatus Eiseniibacteriota</taxon>
    </lineage>
</organism>
<accession>A0A538U451</accession>
<gene>
    <name evidence="1" type="ORF">E6K80_07870</name>
</gene>
<sequence>MVAHDGASTRVACIEPGWHVVTHRELDDPGEPRTAHLLARLRGNPPASRAAAEVLLVELLRSHGGPGVPRTCLHEGIMVTVSSSLVWMDEGGASYRHAEGRPCEHEYEDRTPLLSGAALPGAGR</sequence>
<reference evidence="1 2" key="1">
    <citation type="journal article" date="2019" name="Nat. Microbiol.">
        <title>Mediterranean grassland soil C-N compound turnover is dependent on rainfall and depth, and is mediated by genomically divergent microorganisms.</title>
        <authorList>
            <person name="Diamond S."/>
            <person name="Andeer P.F."/>
            <person name="Li Z."/>
            <person name="Crits-Christoph A."/>
            <person name="Burstein D."/>
            <person name="Anantharaman K."/>
            <person name="Lane K.R."/>
            <person name="Thomas B.C."/>
            <person name="Pan C."/>
            <person name="Northen T.R."/>
            <person name="Banfield J.F."/>
        </authorList>
    </citation>
    <scope>NUCLEOTIDE SEQUENCE [LARGE SCALE GENOMIC DNA]</scope>
    <source>
        <strain evidence="1">WS_10</strain>
    </source>
</reference>